<dbReference type="AlphaFoldDB" id="A0A3L7H1R0"/>
<evidence type="ECO:0000313" key="4">
    <source>
        <dbReference type="Proteomes" id="UP001108280"/>
    </source>
</evidence>
<keyword evidence="4" id="KW-1185">Reference proteome</keyword>
<dbReference type="GO" id="GO:0005730">
    <property type="term" value="C:nucleolus"/>
    <property type="evidence" value="ECO:0007669"/>
    <property type="project" value="Ensembl"/>
</dbReference>
<evidence type="ECO:0000313" key="5">
    <source>
        <dbReference type="RefSeq" id="XP_035306014.1"/>
    </source>
</evidence>
<reference evidence="4" key="1">
    <citation type="journal article" date="2018" name="Biotechnol. Bioeng.">
        <title>A reference genome of the Chinese hamster based on a hybrid assembly strategy.</title>
        <authorList>
            <person name="Rupp O."/>
            <person name="MacDonald M.L."/>
            <person name="Li S."/>
            <person name="Dhiman H."/>
            <person name="Polson S."/>
            <person name="Griep S."/>
            <person name="Heffner K."/>
            <person name="Hernandez I."/>
            <person name="Brinkrolf K."/>
            <person name="Jadhav V."/>
            <person name="Samoudi M."/>
            <person name="Hao H."/>
            <person name="Kingham B."/>
            <person name="Goesmann A."/>
            <person name="Betenbaugh M.J."/>
            <person name="Lewis N.E."/>
            <person name="Borth N."/>
            <person name="Lee K.H."/>
        </authorList>
    </citation>
    <scope>NUCLEOTIDE SEQUENCE [LARGE SCALE GENOMIC DNA]</scope>
    <source>
        <strain evidence="4">17A/GY</strain>
    </source>
</reference>
<dbReference type="GeneTree" id="ENSGT00940000162721"/>
<accession>A0A3L7H1R0</accession>
<sequence>MVDELVLLLHALLVRHRDLCIENNRLMKQLRLLVCERAILLRQVRPPSCPVPFPSPFNGENARLPEFIVQTMSYMLVNEDRFCNDAMKVAFLISLLSGKAEDWVVPYIQTDSAILCDYRAFVEEMKQCFGWYDDEDDDDDDDDDCEAVDC</sequence>
<dbReference type="Proteomes" id="UP000694386">
    <property type="component" value="Unplaced"/>
</dbReference>
<dbReference type="OrthoDB" id="9827795at2759"/>
<protein>
    <submittedName>
        <fullName evidence="5">Protein LDOC1-like</fullName>
    </submittedName>
    <submittedName>
        <fullName evidence="2">Regulator of NFKB signaling</fullName>
    </submittedName>
</protein>
<dbReference type="Pfam" id="PF16297">
    <property type="entry name" value="DUF4939"/>
    <property type="match status" value="1"/>
</dbReference>
<dbReference type="InterPro" id="IPR032549">
    <property type="entry name" value="DUF4939"/>
</dbReference>
<dbReference type="GO" id="GO:0001893">
    <property type="term" value="P:maternal placenta development"/>
    <property type="evidence" value="ECO:0007669"/>
    <property type="project" value="Ensembl"/>
</dbReference>
<reference evidence="2" key="4">
    <citation type="submission" date="2025-05" db="UniProtKB">
        <authorList>
            <consortium name="Ensembl"/>
        </authorList>
    </citation>
    <scope>IDENTIFICATION</scope>
</reference>
<evidence type="ECO:0000313" key="2">
    <source>
        <dbReference type="Ensembl" id="ENSCGRP00001006921.1"/>
    </source>
</evidence>
<reference evidence="4" key="2">
    <citation type="journal article" date="2020" name="Biotechnol. Bioeng.">
        <title>Chromosome-scale scaffolds for the Chinese hamster reference genome assembly to facilitate the study of the CHO epigenome.</title>
        <authorList>
            <person name="Hilliard W."/>
            <person name="MacDonald M."/>
            <person name="Lee K.H."/>
        </authorList>
    </citation>
    <scope>NUCLEOTIDE SEQUENCE [LARGE SCALE GENOMIC DNA]</scope>
    <source>
        <strain evidence="4">17A/GY</strain>
    </source>
</reference>
<name>A0A3L7H1R0_CRIGR</name>
<reference evidence="5" key="3">
    <citation type="submission" date="2025-04" db="UniProtKB">
        <authorList>
            <consortium name="RefSeq"/>
        </authorList>
    </citation>
    <scope>IDENTIFICATION</scope>
    <source>
        <strain evidence="5">17A/GY</strain>
        <tissue evidence="5">Liver</tissue>
    </source>
</reference>
<dbReference type="RefSeq" id="XP_035306014.1">
    <property type="nucleotide sequence ID" value="XM_035450123.1"/>
</dbReference>
<dbReference type="GeneID" id="113837783"/>
<dbReference type="Proteomes" id="UP001108280">
    <property type="component" value="Chromosome X"/>
</dbReference>
<dbReference type="GO" id="GO:0060137">
    <property type="term" value="P:maternal process involved in parturition"/>
    <property type="evidence" value="ECO:0007669"/>
    <property type="project" value="Ensembl"/>
</dbReference>
<dbReference type="Ensembl" id="ENSCGRT00001010907.1">
    <property type="protein sequence ID" value="ENSCGRP00001006921.1"/>
    <property type="gene ID" value="ENSCGRG00001009400.1"/>
</dbReference>
<evidence type="ECO:0000313" key="3">
    <source>
        <dbReference type="Proteomes" id="UP000694386"/>
    </source>
</evidence>
<feature type="domain" description="DUF4939" evidence="1">
    <location>
        <begin position="26"/>
        <end position="137"/>
    </location>
</feature>
<dbReference type="GO" id="GO:0071222">
    <property type="term" value="P:cellular response to lipopolysaccharide"/>
    <property type="evidence" value="ECO:0007669"/>
    <property type="project" value="Ensembl"/>
</dbReference>
<dbReference type="KEGG" id="cge:113837783"/>
<evidence type="ECO:0000259" key="1">
    <source>
        <dbReference type="Pfam" id="PF16297"/>
    </source>
</evidence>
<gene>
    <name evidence="2 5" type="primary">LOC113837783</name>
</gene>
<dbReference type="GO" id="GO:0005654">
    <property type="term" value="C:nucleoplasm"/>
    <property type="evidence" value="ECO:0007669"/>
    <property type="project" value="Ensembl"/>
</dbReference>
<organism evidence="2 3">
    <name type="scientific">Cricetulus griseus</name>
    <name type="common">Chinese hamster</name>
    <name type="synonym">Cricetulus barabensis griseus</name>
    <dbReference type="NCBI Taxonomy" id="10029"/>
    <lineage>
        <taxon>Eukaryota</taxon>
        <taxon>Metazoa</taxon>
        <taxon>Chordata</taxon>
        <taxon>Craniata</taxon>
        <taxon>Vertebrata</taxon>
        <taxon>Euteleostomi</taxon>
        <taxon>Mammalia</taxon>
        <taxon>Eutheria</taxon>
        <taxon>Euarchontoglires</taxon>
        <taxon>Glires</taxon>
        <taxon>Rodentia</taxon>
        <taxon>Myomorpha</taxon>
        <taxon>Muroidea</taxon>
        <taxon>Cricetidae</taxon>
        <taxon>Cricetinae</taxon>
        <taxon>Cricetulus</taxon>
    </lineage>
</organism>
<dbReference type="GO" id="GO:0071225">
    <property type="term" value="P:cellular response to muramyl dipeptide"/>
    <property type="evidence" value="ECO:0007669"/>
    <property type="project" value="Ensembl"/>
</dbReference>
<proteinExistence type="predicted"/>